<dbReference type="CDD" id="cd06261">
    <property type="entry name" value="TM_PBP2"/>
    <property type="match status" value="1"/>
</dbReference>
<dbReference type="InterPro" id="IPR045621">
    <property type="entry name" value="BPD_transp_1_N"/>
</dbReference>
<organism evidence="10 11">
    <name type="scientific">Corynebacterium nuruki</name>
    <dbReference type="NCBI Taxonomy" id="1032851"/>
    <lineage>
        <taxon>Bacteria</taxon>
        <taxon>Bacillati</taxon>
        <taxon>Actinomycetota</taxon>
        <taxon>Actinomycetes</taxon>
        <taxon>Mycobacteriales</taxon>
        <taxon>Corynebacteriaceae</taxon>
        <taxon>Corynebacterium</taxon>
    </lineage>
</organism>
<evidence type="ECO:0000313" key="10">
    <source>
        <dbReference type="EMBL" id="HCT14244.1"/>
    </source>
</evidence>
<evidence type="ECO:0000256" key="1">
    <source>
        <dbReference type="ARBA" id="ARBA00004651"/>
    </source>
</evidence>
<feature type="transmembrane region" description="Helical" evidence="7">
    <location>
        <begin position="151"/>
        <end position="172"/>
    </location>
</feature>
<feature type="transmembrane region" description="Helical" evidence="7">
    <location>
        <begin position="15"/>
        <end position="40"/>
    </location>
</feature>
<accession>A0A3D4SY91</accession>
<comment type="subcellular location">
    <subcellularLocation>
        <location evidence="1 7">Cell membrane</location>
        <topology evidence="1 7">Multi-pass membrane protein</topology>
    </subcellularLocation>
</comment>
<dbReference type="Pfam" id="PF00528">
    <property type="entry name" value="BPD_transp_1"/>
    <property type="match status" value="1"/>
</dbReference>
<evidence type="ECO:0000256" key="6">
    <source>
        <dbReference type="ARBA" id="ARBA00023136"/>
    </source>
</evidence>
<comment type="similarity">
    <text evidence="7">Belongs to the binding-protein-dependent transport system permease family.</text>
</comment>
<dbReference type="STRING" id="863239.GCA_000213935_01592"/>
<keyword evidence="3" id="KW-1003">Cell membrane</keyword>
<proteinExistence type="inferred from homology"/>
<evidence type="ECO:0000256" key="8">
    <source>
        <dbReference type="SAM" id="MobiDB-lite"/>
    </source>
</evidence>
<keyword evidence="5 7" id="KW-1133">Transmembrane helix</keyword>
<evidence type="ECO:0000256" key="2">
    <source>
        <dbReference type="ARBA" id="ARBA00022448"/>
    </source>
</evidence>
<dbReference type="InterPro" id="IPR000515">
    <property type="entry name" value="MetI-like"/>
</dbReference>
<feature type="transmembrane region" description="Helical" evidence="7">
    <location>
        <begin position="115"/>
        <end position="139"/>
    </location>
</feature>
<keyword evidence="2 7" id="KW-0813">Transport</keyword>
<dbReference type="Pfam" id="PF19300">
    <property type="entry name" value="BPD_transp_1_N"/>
    <property type="match status" value="1"/>
</dbReference>
<gene>
    <name evidence="10" type="ORF">DIW82_05455</name>
</gene>
<dbReference type="PROSITE" id="PS50928">
    <property type="entry name" value="ABC_TM1"/>
    <property type="match status" value="1"/>
</dbReference>
<name>A0A3D4SY91_9CORY</name>
<evidence type="ECO:0000256" key="4">
    <source>
        <dbReference type="ARBA" id="ARBA00022692"/>
    </source>
</evidence>
<dbReference type="GO" id="GO:0005886">
    <property type="term" value="C:plasma membrane"/>
    <property type="evidence" value="ECO:0007669"/>
    <property type="project" value="UniProtKB-SubCell"/>
</dbReference>
<evidence type="ECO:0000259" key="9">
    <source>
        <dbReference type="PROSITE" id="PS50928"/>
    </source>
</evidence>
<dbReference type="InterPro" id="IPR035906">
    <property type="entry name" value="MetI-like_sf"/>
</dbReference>
<dbReference type="Proteomes" id="UP000261739">
    <property type="component" value="Unassembled WGS sequence"/>
</dbReference>
<sequence>MTVNRYLNRYQARHLLLRVVYGVIIIWAAWTLTFLILYALPGDPVATMLSGSGQSDATPEQIDDLRRQYGLDRSLPGQYLAALGGLVTGDFGSSYLTGDAVTTSLTETLPTTLELAVAALVLGGIVGTAVAVAAVAATTGRSPRLRRLGDILSGLPVLGVSLPTFWVGLLLLQIFSFRLGWVPALGGTGPAGLVLPTVTLAVPVAATVGQVLQRSLTAGWHQQFTTTFRAAGYTTGRLLTTHALRASLGPLLAVGGVLTGQLLGGAVVVETVFTRNGLGRLLVTSVTSQDIPVVLGVVTVSAAIFVVVNIITDLLLPVVDARTRTTQTTRTTRTTRTSTDQKETVSA</sequence>
<keyword evidence="6 7" id="KW-0472">Membrane</keyword>
<reference evidence="10 11" key="1">
    <citation type="journal article" date="2018" name="Nat. Biotechnol.">
        <title>A standardized bacterial taxonomy based on genome phylogeny substantially revises the tree of life.</title>
        <authorList>
            <person name="Parks D.H."/>
            <person name="Chuvochina M."/>
            <person name="Waite D.W."/>
            <person name="Rinke C."/>
            <person name="Skarshewski A."/>
            <person name="Chaumeil P.A."/>
            <person name="Hugenholtz P."/>
        </authorList>
    </citation>
    <scope>NUCLEOTIDE SEQUENCE [LARGE SCALE GENOMIC DNA]</scope>
    <source>
        <strain evidence="10">UBA11247</strain>
    </source>
</reference>
<dbReference type="GO" id="GO:0055085">
    <property type="term" value="P:transmembrane transport"/>
    <property type="evidence" value="ECO:0007669"/>
    <property type="project" value="InterPro"/>
</dbReference>
<evidence type="ECO:0000313" key="11">
    <source>
        <dbReference type="Proteomes" id="UP000261739"/>
    </source>
</evidence>
<protein>
    <submittedName>
        <fullName evidence="10">Peptide ABC transporter permease</fullName>
    </submittedName>
</protein>
<comment type="caution">
    <text evidence="10">The sequence shown here is derived from an EMBL/GenBank/DDBJ whole genome shotgun (WGS) entry which is preliminary data.</text>
</comment>
<evidence type="ECO:0000256" key="7">
    <source>
        <dbReference type="RuleBase" id="RU363032"/>
    </source>
</evidence>
<dbReference type="Gene3D" id="1.10.3720.10">
    <property type="entry name" value="MetI-like"/>
    <property type="match status" value="1"/>
</dbReference>
<evidence type="ECO:0000256" key="5">
    <source>
        <dbReference type="ARBA" id="ARBA00022989"/>
    </source>
</evidence>
<dbReference type="SUPFAM" id="SSF161098">
    <property type="entry name" value="MetI-like"/>
    <property type="match status" value="1"/>
</dbReference>
<feature type="region of interest" description="Disordered" evidence="8">
    <location>
        <begin position="326"/>
        <end position="347"/>
    </location>
</feature>
<feature type="transmembrane region" description="Helical" evidence="7">
    <location>
        <begin position="192"/>
        <end position="212"/>
    </location>
</feature>
<dbReference type="AlphaFoldDB" id="A0A3D4SY91"/>
<keyword evidence="4 7" id="KW-0812">Transmembrane</keyword>
<feature type="transmembrane region" description="Helical" evidence="7">
    <location>
        <begin position="251"/>
        <end position="273"/>
    </location>
</feature>
<feature type="compositionally biased region" description="Low complexity" evidence="8">
    <location>
        <begin position="326"/>
        <end position="338"/>
    </location>
</feature>
<feature type="transmembrane region" description="Helical" evidence="7">
    <location>
        <begin position="293"/>
        <end position="316"/>
    </location>
</feature>
<evidence type="ECO:0000256" key="3">
    <source>
        <dbReference type="ARBA" id="ARBA00022475"/>
    </source>
</evidence>
<dbReference type="PANTHER" id="PTHR43163:SF6">
    <property type="entry name" value="DIPEPTIDE TRANSPORT SYSTEM PERMEASE PROTEIN DPPB-RELATED"/>
    <property type="match status" value="1"/>
</dbReference>
<dbReference type="PANTHER" id="PTHR43163">
    <property type="entry name" value="DIPEPTIDE TRANSPORT SYSTEM PERMEASE PROTEIN DPPB-RELATED"/>
    <property type="match status" value="1"/>
</dbReference>
<feature type="domain" description="ABC transmembrane type-1" evidence="9">
    <location>
        <begin position="109"/>
        <end position="316"/>
    </location>
</feature>
<dbReference type="EMBL" id="DQID01000148">
    <property type="protein sequence ID" value="HCT14244.1"/>
    <property type="molecule type" value="Genomic_DNA"/>
</dbReference>